<organism evidence="1">
    <name type="scientific">Sesamum radiatum</name>
    <name type="common">Black benniseed</name>
    <dbReference type="NCBI Taxonomy" id="300843"/>
    <lineage>
        <taxon>Eukaryota</taxon>
        <taxon>Viridiplantae</taxon>
        <taxon>Streptophyta</taxon>
        <taxon>Embryophyta</taxon>
        <taxon>Tracheophyta</taxon>
        <taxon>Spermatophyta</taxon>
        <taxon>Magnoliopsida</taxon>
        <taxon>eudicotyledons</taxon>
        <taxon>Gunneridae</taxon>
        <taxon>Pentapetalae</taxon>
        <taxon>asterids</taxon>
        <taxon>lamiids</taxon>
        <taxon>Lamiales</taxon>
        <taxon>Pedaliaceae</taxon>
        <taxon>Sesamum</taxon>
    </lineage>
</organism>
<sequence>MSNIVFTNALERFHSHSSRTIFLHLNDENKLCWLYSLGNRTTTTEYMATSRVGGGLESNSASKSLWTPGTLGSKESDVPKEFHAFKDLICLELFRENVPHNTSALGAGWVNIMTTLH</sequence>
<protein>
    <submittedName>
        <fullName evidence="1">Uncharacterized protein</fullName>
    </submittedName>
</protein>
<evidence type="ECO:0000313" key="1">
    <source>
        <dbReference type="EMBL" id="KAL0308810.1"/>
    </source>
</evidence>
<proteinExistence type="predicted"/>
<gene>
    <name evidence="1" type="ORF">Sradi_5823300</name>
</gene>
<name>A0AAW2KPG9_SESRA</name>
<accession>A0AAW2KPG9</accession>
<reference evidence="1" key="2">
    <citation type="journal article" date="2024" name="Plant">
        <title>Genomic evolution and insights into agronomic trait innovations of Sesamum species.</title>
        <authorList>
            <person name="Miao H."/>
            <person name="Wang L."/>
            <person name="Qu L."/>
            <person name="Liu H."/>
            <person name="Sun Y."/>
            <person name="Le M."/>
            <person name="Wang Q."/>
            <person name="Wei S."/>
            <person name="Zheng Y."/>
            <person name="Lin W."/>
            <person name="Duan Y."/>
            <person name="Cao H."/>
            <person name="Xiong S."/>
            <person name="Wang X."/>
            <person name="Wei L."/>
            <person name="Li C."/>
            <person name="Ma Q."/>
            <person name="Ju M."/>
            <person name="Zhao R."/>
            <person name="Li G."/>
            <person name="Mu C."/>
            <person name="Tian Q."/>
            <person name="Mei H."/>
            <person name="Zhang T."/>
            <person name="Gao T."/>
            <person name="Zhang H."/>
        </authorList>
    </citation>
    <scope>NUCLEOTIDE SEQUENCE</scope>
    <source>
        <strain evidence="1">G02</strain>
    </source>
</reference>
<dbReference type="AlphaFoldDB" id="A0AAW2KPG9"/>
<comment type="caution">
    <text evidence="1">The sequence shown here is derived from an EMBL/GenBank/DDBJ whole genome shotgun (WGS) entry which is preliminary data.</text>
</comment>
<dbReference type="EMBL" id="JACGWJ010000027">
    <property type="protein sequence ID" value="KAL0308810.1"/>
    <property type="molecule type" value="Genomic_DNA"/>
</dbReference>
<reference evidence="1" key="1">
    <citation type="submission" date="2020-06" db="EMBL/GenBank/DDBJ databases">
        <authorList>
            <person name="Li T."/>
            <person name="Hu X."/>
            <person name="Zhang T."/>
            <person name="Song X."/>
            <person name="Zhang H."/>
            <person name="Dai N."/>
            <person name="Sheng W."/>
            <person name="Hou X."/>
            <person name="Wei L."/>
        </authorList>
    </citation>
    <scope>NUCLEOTIDE SEQUENCE</scope>
    <source>
        <strain evidence="1">G02</strain>
        <tissue evidence="1">Leaf</tissue>
    </source>
</reference>